<dbReference type="RefSeq" id="WP_375518168.1">
    <property type="nucleotide sequence ID" value="NZ_JBHIRY010000001.1"/>
</dbReference>
<evidence type="ECO:0000313" key="1">
    <source>
        <dbReference type="EMBL" id="MFB5758915.1"/>
    </source>
</evidence>
<evidence type="ECO:0000313" key="2">
    <source>
        <dbReference type="Proteomes" id="UP001580430"/>
    </source>
</evidence>
<name>A0ABV5BUV5_9BACL</name>
<gene>
    <name evidence="1" type="ORF">ACE5LO_00770</name>
</gene>
<keyword evidence="2" id="KW-1185">Reference proteome</keyword>
<organism evidence="1 2">
    <name type="scientific">Paenibacillus medicaginis</name>
    <dbReference type="NCBI Taxonomy" id="1470560"/>
    <lineage>
        <taxon>Bacteria</taxon>
        <taxon>Bacillati</taxon>
        <taxon>Bacillota</taxon>
        <taxon>Bacilli</taxon>
        <taxon>Bacillales</taxon>
        <taxon>Paenibacillaceae</taxon>
        <taxon>Paenibacillus</taxon>
    </lineage>
</organism>
<proteinExistence type="predicted"/>
<protein>
    <recommendedName>
        <fullName evidence="3">DUF2564 family protein</fullName>
    </recommendedName>
</protein>
<reference evidence="1 2" key="1">
    <citation type="submission" date="2024-09" db="EMBL/GenBank/DDBJ databases">
        <title>Paenibacillus zeirhizospherea sp. nov., isolated from surface of the maize (Zea mays) roots in a horticulture field, Hungary.</title>
        <authorList>
            <person name="Marton D."/>
            <person name="Farkas M."/>
            <person name="Bedics A."/>
            <person name="Toth E."/>
            <person name="Tancsics A."/>
            <person name="Boka K."/>
            <person name="Marati G."/>
            <person name="Kriszt B."/>
            <person name="Cserhati M."/>
        </authorList>
    </citation>
    <scope>NUCLEOTIDE SEQUENCE [LARGE SCALE GENOMIC DNA]</scope>
    <source>
        <strain evidence="1 2">JCM 18446</strain>
    </source>
</reference>
<dbReference type="EMBL" id="JBHIRY010000001">
    <property type="protein sequence ID" value="MFB5758915.1"/>
    <property type="molecule type" value="Genomic_DNA"/>
</dbReference>
<evidence type="ECO:0008006" key="3">
    <source>
        <dbReference type="Google" id="ProtNLM"/>
    </source>
</evidence>
<dbReference type="Proteomes" id="UP001580430">
    <property type="component" value="Unassembled WGS sequence"/>
</dbReference>
<sequence length="100" mass="11635">MNRTVGKEIDAWSKGINNMFDRQKEIDEKLSPSRLEMKCVADYARSIDQKVQLMNNASQMAHDRIIDFESAQKIIDMQKKSIKRDIKYLQGLLEDEAAEE</sequence>
<comment type="caution">
    <text evidence="1">The sequence shown here is derived from an EMBL/GenBank/DDBJ whole genome shotgun (WGS) entry which is preliminary data.</text>
</comment>
<accession>A0ABV5BUV5</accession>